<evidence type="ECO:0000313" key="2">
    <source>
        <dbReference type="EMBL" id="HEA87517.1"/>
    </source>
</evidence>
<dbReference type="SUPFAM" id="SSF101386">
    <property type="entry name" value="all-alpha NTP pyrophosphatases"/>
    <property type="match status" value="1"/>
</dbReference>
<dbReference type="InterPro" id="IPR004518">
    <property type="entry name" value="MazG-like_dom"/>
</dbReference>
<dbReference type="EMBL" id="DSTU01000001">
    <property type="protein sequence ID" value="HFJ53180.1"/>
    <property type="molecule type" value="Genomic_DNA"/>
</dbReference>
<feature type="domain" description="NTP pyrophosphohydrolase MazG-like" evidence="1">
    <location>
        <begin position="26"/>
        <end position="78"/>
    </location>
</feature>
<evidence type="ECO:0000313" key="3">
    <source>
        <dbReference type="EMBL" id="HFJ53180.1"/>
    </source>
</evidence>
<accession>A0A7C1NFK4</accession>
<keyword evidence="2" id="KW-0378">Hydrolase</keyword>
<dbReference type="AlphaFoldDB" id="A0A7C1NFK4"/>
<dbReference type="PANTHER" id="PTHR42702:SF1">
    <property type="entry name" value="REGULATORY PROTEIN FOR BETA-LACTAMASE"/>
    <property type="match status" value="1"/>
</dbReference>
<dbReference type="EMBL" id="DSLG01000007">
    <property type="protein sequence ID" value="HEA87517.1"/>
    <property type="molecule type" value="Genomic_DNA"/>
</dbReference>
<dbReference type="Gene3D" id="1.10.287.1080">
    <property type="entry name" value="MazG-like"/>
    <property type="match status" value="1"/>
</dbReference>
<dbReference type="GO" id="GO:0016787">
    <property type="term" value="F:hydrolase activity"/>
    <property type="evidence" value="ECO:0007669"/>
    <property type="project" value="UniProtKB-KW"/>
</dbReference>
<evidence type="ECO:0000259" key="1">
    <source>
        <dbReference type="Pfam" id="PF03819"/>
    </source>
</evidence>
<dbReference type="PANTHER" id="PTHR42702">
    <property type="entry name" value="NUCLEOTIDE PYROPHOSPHOHYDROLASE"/>
    <property type="match status" value="1"/>
</dbReference>
<protein>
    <submittedName>
        <fullName evidence="2">Nucleotide pyrophosphohydrolase</fullName>
    </submittedName>
</protein>
<sequence length="104" mass="11910">MTVQEFQQQIREIYFEKDRQRGVDGTFRWFTEEVGELARALRHNRQSALEEEFADVFAWLVSLANIAGVDLEQACAKYAAGCPKCHSVPCRCQEQQLTIAGNKE</sequence>
<organism evidence="2">
    <name type="scientific">candidate division WOR-3 bacterium</name>
    <dbReference type="NCBI Taxonomy" id="2052148"/>
    <lineage>
        <taxon>Bacteria</taxon>
        <taxon>Bacteria division WOR-3</taxon>
    </lineage>
</organism>
<name>A0A7C1NFK4_UNCW3</name>
<reference evidence="2" key="1">
    <citation type="journal article" date="2020" name="mSystems">
        <title>Genome- and Community-Level Interaction Insights into Carbon Utilization and Element Cycling Functions of Hydrothermarchaeota in Hydrothermal Sediment.</title>
        <authorList>
            <person name="Zhou Z."/>
            <person name="Liu Y."/>
            <person name="Xu W."/>
            <person name="Pan J."/>
            <person name="Luo Z.H."/>
            <person name="Li M."/>
        </authorList>
    </citation>
    <scope>NUCLEOTIDE SEQUENCE [LARGE SCALE GENOMIC DNA]</scope>
    <source>
        <strain evidence="2">SpSt-265</strain>
        <strain evidence="3">SpSt-465</strain>
    </source>
</reference>
<comment type="caution">
    <text evidence="2">The sequence shown here is derived from an EMBL/GenBank/DDBJ whole genome shotgun (WGS) entry which is preliminary data.</text>
</comment>
<dbReference type="Pfam" id="PF03819">
    <property type="entry name" value="MazG"/>
    <property type="match status" value="1"/>
</dbReference>
<dbReference type="CDD" id="cd11535">
    <property type="entry name" value="NTP-PPase_SsMazG"/>
    <property type="match status" value="1"/>
</dbReference>
<proteinExistence type="predicted"/>
<gene>
    <name evidence="2" type="ORF">ENP94_05850</name>
    <name evidence="3" type="ORF">ENS16_00605</name>
</gene>